<keyword evidence="1" id="KW-0472">Membrane</keyword>
<evidence type="ECO:0000313" key="3">
    <source>
        <dbReference type="Proteomes" id="UP001207626"/>
    </source>
</evidence>
<dbReference type="RefSeq" id="WP_087434163.1">
    <property type="nucleotide sequence ID" value="NZ_JAMDLV010000048.1"/>
</dbReference>
<name>A0ABT4E1G9_9BACL</name>
<feature type="transmembrane region" description="Helical" evidence="1">
    <location>
        <begin position="64"/>
        <end position="88"/>
    </location>
</feature>
<dbReference type="Proteomes" id="UP001207626">
    <property type="component" value="Unassembled WGS sequence"/>
</dbReference>
<feature type="transmembrane region" description="Helical" evidence="1">
    <location>
        <begin position="108"/>
        <end position="128"/>
    </location>
</feature>
<keyword evidence="3" id="KW-1185">Reference proteome</keyword>
<evidence type="ECO:0000256" key="1">
    <source>
        <dbReference type="SAM" id="Phobius"/>
    </source>
</evidence>
<reference evidence="2 3" key="1">
    <citation type="submission" date="2022-05" db="EMBL/GenBank/DDBJ databases">
        <title>Genome Sequencing of Bee-Associated Microbes.</title>
        <authorList>
            <person name="Dunlap C."/>
        </authorList>
    </citation>
    <scope>NUCLEOTIDE SEQUENCE [LARGE SCALE GENOMIC DNA]</scope>
    <source>
        <strain evidence="2 3">NRRL NRS-1438</strain>
    </source>
</reference>
<proteinExistence type="predicted"/>
<accession>A0ABT4E1G9</accession>
<comment type="caution">
    <text evidence="2">The sequence shown here is derived from an EMBL/GenBank/DDBJ whole genome shotgun (WGS) entry which is preliminary data.</text>
</comment>
<keyword evidence="1" id="KW-1133">Transmembrane helix</keyword>
<sequence>MWEKLFELGFGFFVQIVKGGLTIWVPVVIAAVGLLAAAVEVWGKRRHEAWKQMDGAIVRAEASASFGAEAVPAIIGSFIVAGGVYGLLQLARRTFPSWGWPNQPDLNVHLAWLSVIVVCSVVIGLGWLDLVAVSRKVRLDAFWVCFAAGWTVAAACAAQWLYPIAGLHAGVYAAVGVMSAALCMLLRGWRDDDAPAEAEPVHGDTIVNN</sequence>
<organism evidence="2 3">
    <name type="scientific">Paenibacillus apiarius</name>
    <dbReference type="NCBI Taxonomy" id="46240"/>
    <lineage>
        <taxon>Bacteria</taxon>
        <taxon>Bacillati</taxon>
        <taxon>Bacillota</taxon>
        <taxon>Bacilli</taxon>
        <taxon>Bacillales</taxon>
        <taxon>Paenibacillaceae</taxon>
        <taxon>Paenibacillus</taxon>
    </lineage>
</organism>
<gene>
    <name evidence="2" type="ORF">M5X09_24800</name>
</gene>
<protein>
    <submittedName>
        <fullName evidence="2">Uncharacterized protein</fullName>
    </submittedName>
</protein>
<evidence type="ECO:0000313" key="2">
    <source>
        <dbReference type="EMBL" id="MCY9522840.1"/>
    </source>
</evidence>
<feature type="transmembrane region" description="Helical" evidence="1">
    <location>
        <begin position="140"/>
        <end position="161"/>
    </location>
</feature>
<feature type="transmembrane region" description="Helical" evidence="1">
    <location>
        <begin position="20"/>
        <end position="43"/>
    </location>
</feature>
<keyword evidence="1" id="KW-0812">Transmembrane</keyword>
<dbReference type="EMBL" id="JAMDLW010000055">
    <property type="protein sequence ID" value="MCY9522840.1"/>
    <property type="molecule type" value="Genomic_DNA"/>
</dbReference>
<feature type="transmembrane region" description="Helical" evidence="1">
    <location>
        <begin position="167"/>
        <end position="186"/>
    </location>
</feature>